<dbReference type="EMBL" id="AFAY01000021">
    <property type="protein sequence ID" value="EGF11294.1"/>
    <property type="molecule type" value="Genomic_DNA"/>
</dbReference>
<gene>
    <name evidence="2" type="ORF">HMPREF9123_1100</name>
</gene>
<accession>F2BBJ5</accession>
<dbReference type="AlphaFoldDB" id="F2BBJ5"/>
<dbReference type="SMART" id="SM01252">
    <property type="entry name" value="KilA-N"/>
    <property type="match status" value="1"/>
</dbReference>
<evidence type="ECO:0000259" key="1">
    <source>
        <dbReference type="PROSITE" id="PS51301"/>
    </source>
</evidence>
<comment type="caution">
    <text evidence="2">The sequence shown here is derived from an EMBL/GenBank/DDBJ whole genome shotgun (WGS) entry which is preliminary data.</text>
</comment>
<dbReference type="Proteomes" id="UP000004105">
    <property type="component" value="Unassembled WGS sequence"/>
</dbReference>
<organism evidence="2 3">
    <name type="scientific">Neisseria bacilliformis ATCC BAA-1200</name>
    <dbReference type="NCBI Taxonomy" id="888742"/>
    <lineage>
        <taxon>Bacteria</taxon>
        <taxon>Pseudomonadati</taxon>
        <taxon>Pseudomonadota</taxon>
        <taxon>Betaproteobacteria</taxon>
        <taxon>Neisseriales</taxon>
        <taxon>Neisseriaceae</taxon>
        <taxon>Neisseria</taxon>
    </lineage>
</organism>
<feature type="non-terminal residue" evidence="2">
    <location>
        <position position="143"/>
    </location>
</feature>
<dbReference type="InterPro" id="IPR017880">
    <property type="entry name" value="KilA_N"/>
</dbReference>
<feature type="domain" description="KilA-N" evidence="1">
    <location>
        <begin position="31"/>
        <end position="134"/>
    </location>
</feature>
<dbReference type="PROSITE" id="PS51301">
    <property type="entry name" value="KILA_N"/>
    <property type="match status" value="1"/>
</dbReference>
<evidence type="ECO:0000313" key="2">
    <source>
        <dbReference type="EMBL" id="EGF11294.1"/>
    </source>
</evidence>
<dbReference type="HOGENOM" id="CLU_1810248_0_0_4"/>
<proteinExistence type="predicted"/>
<reference evidence="2 3" key="1">
    <citation type="submission" date="2011-02" db="EMBL/GenBank/DDBJ databases">
        <authorList>
            <person name="Muzny D."/>
            <person name="Qin X."/>
            <person name="Deng J."/>
            <person name="Jiang H."/>
            <person name="Liu Y."/>
            <person name="Qu J."/>
            <person name="Song X.-Z."/>
            <person name="Zhang L."/>
            <person name="Thornton R."/>
            <person name="Coyle M."/>
            <person name="Francisco L."/>
            <person name="Jackson L."/>
            <person name="Javaid M."/>
            <person name="Korchina V."/>
            <person name="Kovar C."/>
            <person name="Mata R."/>
            <person name="Mathew T."/>
            <person name="Ngo R."/>
            <person name="Nguyen L."/>
            <person name="Nguyen N."/>
            <person name="Okwuonu G."/>
            <person name="Ongeri F."/>
            <person name="Pham C."/>
            <person name="Simmons D."/>
            <person name="Wilczek-Boney K."/>
            <person name="Hale W."/>
            <person name="Jakkamsetti A."/>
            <person name="Pham P."/>
            <person name="Ruth R."/>
            <person name="San Lucas F."/>
            <person name="Warren J."/>
            <person name="Zhang J."/>
            <person name="Zhao Z."/>
            <person name="Zhou C."/>
            <person name="Zhu D."/>
            <person name="Lee S."/>
            <person name="Bess C."/>
            <person name="Blankenburg K."/>
            <person name="Forbes L."/>
            <person name="Fu Q."/>
            <person name="Gubbala S."/>
            <person name="Hirani K."/>
            <person name="Jayaseelan J.C."/>
            <person name="Lara F."/>
            <person name="Munidasa M."/>
            <person name="Palculict T."/>
            <person name="Patil S."/>
            <person name="Pu L.-L."/>
            <person name="Saada N."/>
            <person name="Tang L."/>
            <person name="Weissenberger G."/>
            <person name="Zhu Y."/>
            <person name="Hemphill L."/>
            <person name="Shang Y."/>
            <person name="Youmans B."/>
            <person name="Ayvaz T."/>
            <person name="Ross M."/>
            <person name="Santibanez J."/>
            <person name="Aqrawi P."/>
            <person name="Gross S."/>
            <person name="Joshi V."/>
            <person name="Fowler G."/>
            <person name="Nazareth L."/>
            <person name="Reid J."/>
            <person name="Worley K."/>
            <person name="Petrosino J."/>
            <person name="Highlander S."/>
            <person name="Gibbs R."/>
        </authorList>
    </citation>
    <scope>NUCLEOTIDE SEQUENCE [LARGE SCALE GENOMIC DNA]</scope>
    <source>
        <strain evidence="2 3">ATCC BAA-1200</strain>
    </source>
</reference>
<dbReference type="InterPro" id="IPR018004">
    <property type="entry name" value="KilA/APSES_HTH"/>
</dbReference>
<keyword evidence="3" id="KW-1185">Reference proteome</keyword>
<name>F2BBJ5_9NEIS</name>
<protein>
    <recommendedName>
        <fullName evidence="1">KilA-N domain-containing protein</fullName>
    </recommendedName>
</protein>
<sequence>MCGSGNARVQLDLEESTPPFWAFSNLYLVKVFKMNSIQISNVAIRQTSNNLYNLNDLHRASGGEKRFQPANWLRNAQTVDLINFLKNEELQSEEEIIQSKQKHGTFVCKELAYAYATWISAKFFLLVIRTFDAALSGRLKTSS</sequence>
<dbReference type="Pfam" id="PF04383">
    <property type="entry name" value="KilA-N"/>
    <property type="match status" value="1"/>
</dbReference>
<evidence type="ECO:0000313" key="3">
    <source>
        <dbReference type="Proteomes" id="UP000004105"/>
    </source>
</evidence>